<dbReference type="CDD" id="cd00170">
    <property type="entry name" value="SEC14"/>
    <property type="match status" value="1"/>
</dbReference>
<dbReference type="PANTHER" id="PTHR46590:SF1">
    <property type="entry name" value="PHOSPHATIDYLINOSITOL TRANSFER PROTEIN CSR1"/>
    <property type="match status" value="1"/>
</dbReference>
<protein>
    <submittedName>
        <fullName evidence="8">CRAL/TRIO domain protein</fullName>
    </submittedName>
</protein>
<feature type="region of interest" description="Disordered" evidence="5">
    <location>
        <begin position="445"/>
        <end position="499"/>
    </location>
</feature>
<reference evidence="8 9" key="1">
    <citation type="journal article" date="2016" name="Genome Biol. Evol.">
        <title>Divergent and convergent evolution of fungal pathogenicity.</title>
        <authorList>
            <person name="Shang Y."/>
            <person name="Xiao G."/>
            <person name="Zheng P."/>
            <person name="Cen K."/>
            <person name="Zhan S."/>
            <person name="Wang C."/>
        </authorList>
    </citation>
    <scope>NUCLEOTIDE SEQUENCE [LARGE SCALE GENOMIC DNA]</scope>
    <source>
        <strain evidence="8 9">RCEF 2490</strain>
    </source>
</reference>
<evidence type="ECO:0000313" key="8">
    <source>
        <dbReference type="EMBL" id="KZZ93399.1"/>
    </source>
</evidence>
<keyword evidence="9" id="KW-1185">Reference proteome</keyword>
<dbReference type="SMART" id="SM01100">
    <property type="entry name" value="CRAL_TRIO_N"/>
    <property type="match status" value="1"/>
</dbReference>
<evidence type="ECO:0000256" key="2">
    <source>
        <dbReference type="ARBA" id="ARBA00022692"/>
    </source>
</evidence>
<feature type="transmembrane region" description="Helical" evidence="6">
    <location>
        <begin position="122"/>
        <end position="141"/>
    </location>
</feature>
<dbReference type="InterPro" id="IPR011074">
    <property type="entry name" value="CRAL/TRIO_N_dom"/>
</dbReference>
<dbReference type="GO" id="GO:0004252">
    <property type="term" value="F:serine-type endopeptidase activity"/>
    <property type="evidence" value="ECO:0007669"/>
    <property type="project" value="InterPro"/>
</dbReference>
<evidence type="ECO:0000256" key="5">
    <source>
        <dbReference type="SAM" id="MobiDB-lite"/>
    </source>
</evidence>
<comment type="subcellular location">
    <subcellularLocation>
        <location evidence="1">Membrane</location>
        <topology evidence="1">Multi-pass membrane protein</topology>
    </subcellularLocation>
</comment>
<feature type="transmembrane region" description="Helical" evidence="6">
    <location>
        <begin position="365"/>
        <end position="384"/>
    </location>
</feature>
<evidence type="ECO:0000256" key="3">
    <source>
        <dbReference type="ARBA" id="ARBA00022989"/>
    </source>
</evidence>
<dbReference type="InterPro" id="IPR052432">
    <property type="entry name" value="PITP/CRAL-TRIO"/>
</dbReference>
<dbReference type="InterPro" id="IPR022764">
    <property type="entry name" value="Peptidase_S54_rhomboid_dom"/>
</dbReference>
<dbReference type="OrthoDB" id="43460at2759"/>
<keyword evidence="3 6" id="KW-1133">Transmembrane helix</keyword>
<dbReference type="InterPro" id="IPR036865">
    <property type="entry name" value="CRAL-TRIO_dom_sf"/>
</dbReference>
<organism evidence="8 9">
    <name type="scientific">Moelleriella libera RCEF 2490</name>
    <dbReference type="NCBI Taxonomy" id="1081109"/>
    <lineage>
        <taxon>Eukaryota</taxon>
        <taxon>Fungi</taxon>
        <taxon>Dikarya</taxon>
        <taxon>Ascomycota</taxon>
        <taxon>Pezizomycotina</taxon>
        <taxon>Sordariomycetes</taxon>
        <taxon>Hypocreomycetidae</taxon>
        <taxon>Hypocreales</taxon>
        <taxon>Clavicipitaceae</taxon>
        <taxon>Moelleriella</taxon>
    </lineage>
</organism>
<feature type="compositionally biased region" description="Polar residues" evidence="5">
    <location>
        <begin position="481"/>
        <end position="496"/>
    </location>
</feature>
<dbReference type="EMBL" id="AZGY01000013">
    <property type="protein sequence ID" value="KZZ93399.1"/>
    <property type="molecule type" value="Genomic_DNA"/>
</dbReference>
<feature type="transmembrane region" description="Helical" evidence="6">
    <location>
        <begin position="21"/>
        <end position="42"/>
    </location>
</feature>
<dbReference type="SUPFAM" id="SSF46938">
    <property type="entry name" value="CRAL/TRIO N-terminal domain"/>
    <property type="match status" value="1"/>
</dbReference>
<name>A0A168A2Z7_9HYPO</name>
<keyword evidence="4 6" id="KW-0472">Membrane</keyword>
<dbReference type="Pfam" id="PF00650">
    <property type="entry name" value="CRAL_TRIO"/>
    <property type="match status" value="1"/>
</dbReference>
<gene>
    <name evidence="8" type="ORF">AAL_05784</name>
</gene>
<evidence type="ECO:0000256" key="6">
    <source>
        <dbReference type="SAM" id="Phobius"/>
    </source>
</evidence>
<evidence type="ECO:0000256" key="1">
    <source>
        <dbReference type="ARBA" id="ARBA00004141"/>
    </source>
</evidence>
<feature type="domain" description="CRAL-TRIO" evidence="7">
    <location>
        <begin position="662"/>
        <end position="731"/>
    </location>
</feature>
<dbReference type="SUPFAM" id="SSF144091">
    <property type="entry name" value="Rhomboid-like"/>
    <property type="match status" value="1"/>
</dbReference>
<dbReference type="Pfam" id="PF01694">
    <property type="entry name" value="Rhomboid"/>
    <property type="match status" value="1"/>
</dbReference>
<dbReference type="InterPro" id="IPR001251">
    <property type="entry name" value="CRAL-TRIO_dom"/>
</dbReference>
<dbReference type="PANTHER" id="PTHR46590">
    <property type="entry name" value="PHOSPHATIDYLINOSITOL TRANSFER PROTEIN CSR1-RELATED"/>
    <property type="match status" value="1"/>
</dbReference>
<accession>A0A168A2Z7</accession>
<evidence type="ECO:0000259" key="7">
    <source>
        <dbReference type="PROSITE" id="PS50191"/>
    </source>
</evidence>
<dbReference type="Pfam" id="PF03765">
    <property type="entry name" value="CRAL_TRIO_N"/>
    <property type="match status" value="1"/>
</dbReference>
<dbReference type="SMART" id="SM00516">
    <property type="entry name" value="SEC14"/>
    <property type="match status" value="1"/>
</dbReference>
<evidence type="ECO:0000256" key="4">
    <source>
        <dbReference type="ARBA" id="ARBA00023136"/>
    </source>
</evidence>
<comment type="caution">
    <text evidence="8">The sequence shown here is derived from an EMBL/GenBank/DDBJ whole genome shotgun (WGS) entry which is preliminary data.</text>
</comment>
<dbReference type="GO" id="GO:0016020">
    <property type="term" value="C:membrane"/>
    <property type="evidence" value="ECO:0007669"/>
    <property type="project" value="UniProtKB-SubCell"/>
</dbReference>
<dbReference type="Proteomes" id="UP000078544">
    <property type="component" value="Unassembled WGS sequence"/>
</dbReference>
<dbReference type="SUPFAM" id="SSF52087">
    <property type="entry name" value="CRAL/TRIO domain"/>
    <property type="match status" value="1"/>
</dbReference>
<dbReference type="InterPro" id="IPR035952">
    <property type="entry name" value="Rhomboid-like_sf"/>
</dbReference>
<proteinExistence type="predicted"/>
<dbReference type="Gene3D" id="3.40.525.10">
    <property type="entry name" value="CRAL-TRIO lipid binding domain"/>
    <property type="match status" value="2"/>
</dbReference>
<dbReference type="AlphaFoldDB" id="A0A168A2Z7"/>
<dbReference type="PROSITE" id="PS50191">
    <property type="entry name" value="CRAL_TRIO"/>
    <property type="match status" value="1"/>
</dbReference>
<feature type="compositionally biased region" description="Polar residues" evidence="5">
    <location>
        <begin position="445"/>
        <end position="461"/>
    </location>
</feature>
<dbReference type="InterPro" id="IPR036273">
    <property type="entry name" value="CRAL/TRIO_N_dom_sf"/>
</dbReference>
<keyword evidence="2 6" id="KW-0812">Transmembrane</keyword>
<dbReference type="STRING" id="1081109.A0A168A2Z7"/>
<evidence type="ECO:0000313" key="9">
    <source>
        <dbReference type="Proteomes" id="UP000078544"/>
    </source>
</evidence>
<dbReference type="Gene3D" id="1.20.1540.10">
    <property type="entry name" value="Rhomboid-like"/>
    <property type="match status" value="1"/>
</dbReference>
<sequence>MPSFRGLTAIRARSYLVRLPLFTRVIILAIVVFWIFSFPSLWDLRKWGSLIPDQVTFATGDYSLPITSTPRRIFGYSTEQTIAYRLSTFPLVHLNFIHAAVNLMALTPLLERFENEYGTLTSLALFFGPLTTVPALLYIVIELGILRANNSIMGARYDNSVPVYIANPIKAHSYPKHMDFYSPRNGGDSDISIESSSRDRNIPYSDLDNSHIYDVCRGGLDTKHKSPRAFMWRGSWICGLGYLKFVAPPEWALRWIETRLNLLSVLPHYVSVDQKTYGRFGVLPSANRSGSSAATELVGSTQRLGPCIGRNSRFGIDTQTARYSHYTDELLILREAKRLGTPFTPSAPFSRRKAIAPGIDLQSNASIPVLLSVTGICVVLLFAFTPFSGGKVKNNHESLGIDDFQHFDQMDAAAVSGHLGNLTPDQEGKLLELWQAIFKISGTQARNDNATPTASATQSAKPDTEVETPRKRRGFGFFRSAPQQTPSSPNSHNTDVSSEEDKFGLAKQFQAIVATENPRDIREALWSMMKHDHPDSLVLRFLRARKWDVEKALVMLVSAMNWRHSKMKVDQEIMRTGEAGAAAAEKSENETEKQRGHDFLKQSRMGKSFLHGVDRKGRPICVVRVRLHKSGEQSPESLEKYTVFIIETARLTLKPPVDTACFEANYPESLGVVLVHNAPWVFQGIWRIIRGWLDPVVAAKVHFTNHRAGLEEFISPNRIIRDLDGDEDWKYEYEGPIDGENDAMADTTTKDRLLKEREELYVQFEANTRRWIDHPSSEAIQRIKAERSEIAARLKDSYWRLDPYLRARSLYDRQGIIRAGGDVNWYRQELS</sequence>